<dbReference type="NCBIfam" id="TIGR02937">
    <property type="entry name" value="sigma70-ECF"/>
    <property type="match status" value="1"/>
</dbReference>
<proteinExistence type="inferred from homology"/>
<evidence type="ECO:0000256" key="2">
    <source>
        <dbReference type="ARBA" id="ARBA00023015"/>
    </source>
</evidence>
<reference evidence="7 8" key="1">
    <citation type="submission" date="2017-07" db="EMBL/GenBank/DDBJ databases">
        <title>Isolation and whole genome analysis of endospore-forming bacteria from heroin.</title>
        <authorList>
            <person name="Kalinowski J."/>
            <person name="Ahrens B."/>
            <person name="Al-Dilaimi A."/>
            <person name="Winkler A."/>
            <person name="Wibberg D."/>
            <person name="Schleenbecker U."/>
            <person name="Ruckert C."/>
            <person name="Wolfel R."/>
            <person name="Grass G."/>
        </authorList>
    </citation>
    <scope>NUCLEOTIDE SEQUENCE [LARGE SCALE GENOMIC DNA]</scope>
    <source>
        <strain evidence="7 8">7528</strain>
    </source>
</reference>
<dbReference type="Pfam" id="PF04542">
    <property type="entry name" value="Sigma70_r2"/>
    <property type="match status" value="1"/>
</dbReference>
<dbReference type="GO" id="GO:0003677">
    <property type="term" value="F:DNA binding"/>
    <property type="evidence" value="ECO:0007669"/>
    <property type="project" value="InterPro"/>
</dbReference>
<dbReference type="InterPro" id="IPR036388">
    <property type="entry name" value="WH-like_DNA-bd_sf"/>
</dbReference>
<dbReference type="InterPro" id="IPR013325">
    <property type="entry name" value="RNA_pol_sigma_r2"/>
</dbReference>
<feature type="domain" description="RNA polymerase sigma factor 70 region 4 type 2" evidence="6">
    <location>
        <begin position="120"/>
        <end position="169"/>
    </location>
</feature>
<dbReference type="AlphaFoldDB" id="A0A268AG47"/>
<comment type="caution">
    <text evidence="7">The sequence shown here is derived from an EMBL/GenBank/DDBJ whole genome shotgun (WGS) entry which is preliminary data.</text>
</comment>
<dbReference type="GO" id="GO:0016987">
    <property type="term" value="F:sigma factor activity"/>
    <property type="evidence" value="ECO:0007669"/>
    <property type="project" value="UniProtKB-KW"/>
</dbReference>
<dbReference type="CDD" id="cd06171">
    <property type="entry name" value="Sigma70_r4"/>
    <property type="match status" value="1"/>
</dbReference>
<dbReference type="InterPro" id="IPR007627">
    <property type="entry name" value="RNA_pol_sigma70_r2"/>
</dbReference>
<dbReference type="Gene3D" id="1.10.1740.10">
    <property type="match status" value="1"/>
</dbReference>
<evidence type="ECO:0000313" key="8">
    <source>
        <dbReference type="Proteomes" id="UP000216013"/>
    </source>
</evidence>
<dbReference type="SUPFAM" id="SSF88659">
    <property type="entry name" value="Sigma3 and sigma4 domains of RNA polymerase sigma factors"/>
    <property type="match status" value="1"/>
</dbReference>
<dbReference type="Pfam" id="PF08281">
    <property type="entry name" value="Sigma70_r4_2"/>
    <property type="match status" value="1"/>
</dbReference>
<evidence type="ECO:0000313" key="7">
    <source>
        <dbReference type="EMBL" id="PAD23099.1"/>
    </source>
</evidence>
<keyword evidence="4" id="KW-0804">Transcription</keyword>
<dbReference type="GO" id="GO:0006352">
    <property type="term" value="P:DNA-templated transcription initiation"/>
    <property type="evidence" value="ECO:0007669"/>
    <property type="project" value="InterPro"/>
</dbReference>
<dbReference type="InterPro" id="IPR013249">
    <property type="entry name" value="RNA_pol_sigma70_r4_t2"/>
</dbReference>
<gene>
    <name evidence="7" type="ORF">CHH64_00340</name>
</gene>
<dbReference type="InterPro" id="IPR014300">
    <property type="entry name" value="RNA_pol_sigma-V"/>
</dbReference>
<dbReference type="NCBIfam" id="TIGR02954">
    <property type="entry name" value="Sig70_famx3"/>
    <property type="match status" value="1"/>
</dbReference>
<evidence type="ECO:0000259" key="5">
    <source>
        <dbReference type="Pfam" id="PF04542"/>
    </source>
</evidence>
<name>A0A268AG47_9BACI</name>
<sequence>MVKGGLHLDKQIKLVKKAMRGNEKAFEILVENESEKLYKTAYIYMRNQEDALDVLQETIYKAYVSIAQIKQPEFFTTWLTKILIRTSYDFLRKKKEVILDESFLSTQLTEQSFDIEGKLDLLHAISKLNNDHQTVIILFYYHDMSIRCIGETLNMPENTVKTNLRRAKIDLRRLLGGMEYEQTGLQ</sequence>
<evidence type="ECO:0000259" key="6">
    <source>
        <dbReference type="Pfam" id="PF08281"/>
    </source>
</evidence>
<keyword evidence="2" id="KW-0805">Transcription regulation</keyword>
<dbReference type="PANTHER" id="PTHR43133:SF51">
    <property type="entry name" value="RNA POLYMERASE SIGMA FACTOR"/>
    <property type="match status" value="1"/>
</dbReference>
<organism evidence="7 8">
    <name type="scientific">Terribacillus saccharophilus</name>
    <dbReference type="NCBI Taxonomy" id="361277"/>
    <lineage>
        <taxon>Bacteria</taxon>
        <taxon>Bacillati</taxon>
        <taxon>Bacillota</taxon>
        <taxon>Bacilli</taxon>
        <taxon>Bacillales</taxon>
        <taxon>Bacillaceae</taxon>
        <taxon>Terribacillus</taxon>
    </lineage>
</organism>
<keyword evidence="3" id="KW-0731">Sigma factor</keyword>
<feature type="domain" description="RNA polymerase sigma-70 region 2" evidence="5">
    <location>
        <begin position="29"/>
        <end position="95"/>
    </location>
</feature>
<dbReference type="InterPro" id="IPR013324">
    <property type="entry name" value="RNA_pol_sigma_r3/r4-like"/>
</dbReference>
<dbReference type="InterPro" id="IPR014284">
    <property type="entry name" value="RNA_pol_sigma-70_dom"/>
</dbReference>
<dbReference type="InterPro" id="IPR039425">
    <property type="entry name" value="RNA_pol_sigma-70-like"/>
</dbReference>
<dbReference type="SUPFAM" id="SSF88946">
    <property type="entry name" value="Sigma2 domain of RNA polymerase sigma factors"/>
    <property type="match status" value="1"/>
</dbReference>
<protein>
    <submittedName>
        <fullName evidence="7">RNA polymerase</fullName>
    </submittedName>
</protein>
<dbReference type="PANTHER" id="PTHR43133">
    <property type="entry name" value="RNA POLYMERASE ECF-TYPE SIGMA FACTO"/>
    <property type="match status" value="1"/>
</dbReference>
<dbReference type="Proteomes" id="UP000216013">
    <property type="component" value="Unassembled WGS sequence"/>
</dbReference>
<evidence type="ECO:0000256" key="4">
    <source>
        <dbReference type="ARBA" id="ARBA00023163"/>
    </source>
</evidence>
<evidence type="ECO:0000256" key="3">
    <source>
        <dbReference type="ARBA" id="ARBA00023082"/>
    </source>
</evidence>
<accession>A0A268AG47</accession>
<comment type="similarity">
    <text evidence="1">Belongs to the sigma-70 factor family. ECF subfamily.</text>
</comment>
<evidence type="ECO:0000256" key="1">
    <source>
        <dbReference type="ARBA" id="ARBA00010641"/>
    </source>
</evidence>
<dbReference type="EMBL" id="NPBV01000001">
    <property type="protein sequence ID" value="PAD23099.1"/>
    <property type="molecule type" value="Genomic_DNA"/>
</dbReference>
<dbReference type="Gene3D" id="1.10.10.10">
    <property type="entry name" value="Winged helix-like DNA-binding domain superfamily/Winged helix DNA-binding domain"/>
    <property type="match status" value="1"/>
</dbReference>